<gene>
    <name evidence="1" type="ORF">J4Q44_G00158860</name>
</gene>
<dbReference type="Proteomes" id="UP001356427">
    <property type="component" value="Unassembled WGS sequence"/>
</dbReference>
<name>A0AAN8LTV4_9TELE</name>
<protein>
    <submittedName>
        <fullName evidence="1">Uncharacterized protein</fullName>
    </submittedName>
</protein>
<dbReference type="EMBL" id="JAGTTL010000013">
    <property type="protein sequence ID" value="KAK6314427.1"/>
    <property type="molecule type" value="Genomic_DNA"/>
</dbReference>
<organism evidence="1 2">
    <name type="scientific">Coregonus suidteri</name>
    <dbReference type="NCBI Taxonomy" id="861788"/>
    <lineage>
        <taxon>Eukaryota</taxon>
        <taxon>Metazoa</taxon>
        <taxon>Chordata</taxon>
        <taxon>Craniata</taxon>
        <taxon>Vertebrata</taxon>
        <taxon>Euteleostomi</taxon>
        <taxon>Actinopterygii</taxon>
        <taxon>Neopterygii</taxon>
        <taxon>Teleostei</taxon>
        <taxon>Protacanthopterygii</taxon>
        <taxon>Salmoniformes</taxon>
        <taxon>Salmonidae</taxon>
        <taxon>Coregoninae</taxon>
        <taxon>Coregonus</taxon>
    </lineage>
</organism>
<evidence type="ECO:0000313" key="2">
    <source>
        <dbReference type="Proteomes" id="UP001356427"/>
    </source>
</evidence>
<dbReference type="AlphaFoldDB" id="A0AAN8LTV4"/>
<keyword evidence="2" id="KW-1185">Reference proteome</keyword>
<proteinExistence type="predicted"/>
<evidence type="ECO:0000313" key="1">
    <source>
        <dbReference type="EMBL" id="KAK6314427.1"/>
    </source>
</evidence>
<reference evidence="1 2" key="1">
    <citation type="submission" date="2021-04" db="EMBL/GenBank/DDBJ databases">
        <authorList>
            <person name="De Guttry C."/>
            <person name="Zahm M."/>
            <person name="Klopp C."/>
            <person name="Cabau C."/>
            <person name="Louis A."/>
            <person name="Berthelot C."/>
            <person name="Parey E."/>
            <person name="Roest Crollius H."/>
            <person name="Montfort J."/>
            <person name="Robinson-Rechavi M."/>
            <person name="Bucao C."/>
            <person name="Bouchez O."/>
            <person name="Gislard M."/>
            <person name="Lluch J."/>
            <person name="Milhes M."/>
            <person name="Lampietro C."/>
            <person name="Lopez Roques C."/>
            <person name="Donnadieu C."/>
            <person name="Braasch I."/>
            <person name="Desvignes T."/>
            <person name="Postlethwait J."/>
            <person name="Bobe J."/>
            <person name="Wedekind C."/>
            <person name="Guiguen Y."/>
        </authorList>
    </citation>
    <scope>NUCLEOTIDE SEQUENCE [LARGE SCALE GENOMIC DNA]</scope>
    <source>
        <strain evidence="1">Cs_M1</strain>
        <tissue evidence="1">Blood</tissue>
    </source>
</reference>
<comment type="caution">
    <text evidence="1">The sequence shown here is derived from an EMBL/GenBank/DDBJ whole genome shotgun (WGS) entry which is preliminary data.</text>
</comment>
<accession>A0AAN8LTV4</accession>
<sequence length="52" mass="5887">MSSDHFVATDYNGDRLKPGSVPTVFPPWMGKIQPFKEIQEAVWSIPNRPRTG</sequence>